<dbReference type="NCBIfam" id="NF002223">
    <property type="entry name" value="PRK01117.1"/>
    <property type="match status" value="1"/>
</dbReference>
<dbReference type="OrthoDB" id="9807553at2"/>
<dbReference type="PANTHER" id="PTHR11846">
    <property type="entry name" value="ADENYLOSUCCINATE SYNTHETASE"/>
    <property type="match status" value="1"/>
</dbReference>
<evidence type="ECO:0000256" key="8">
    <source>
        <dbReference type="HAMAP-Rule" id="MF_00011"/>
    </source>
</evidence>
<name>A0A327Q976_9BACT</name>
<dbReference type="InterPro" id="IPR042110">
    <property type="entry name" value="Adenylosuccinate_synth_dom2"/>
</dbReference>
<keyword evidence="5 8" id="KW-0658">Purine biosynthesis</keyword>
<feature type="binding site" evidence="8">
    <location>
        <begin position="12"/>
        <end position="18"/>
    </location>
    <ligand>
        <name>GTP</name>
        <dbReference type="ChEBI" id="CHEBI:37565"/>
    </ligand>
</feature>
<gene>
    <name evidence="8" type="primary">purA</name>
    <name evidence="10" type="ORF">LX64_04140</name>
</gene>
<comment type="function">
    <text evidence="8">Plays an important role in the de novo pathway of purine nucleotide biosynthesis. Catalyzes the first committed step in the biosynthesis of AMP from IMP.</text>
</comment>
<feature type="binding site" description="in other chain" evidence="8">
    <location>
        <position position="131"/>
    </location>
    <ligand>
        <name>IMP</name>
        <dbReference type="ChEBI" id="CHEBI:58053"/>
        <note>ligand shared between dimeric partners</note>
    </ligand>
</feature>
<accession>A0A327Q976</accession>
<feature type="binding site" description="in other chain" evidence="8">
    <location>
        <position position="304"/>
    </location>
    <ligand>
        <name>IMP</name>
        <dbReference type="ChEBI" id="CHEBI:58053"/>
        <note>ligand shared between dimeric partners</note>
    </ligand>
</feature>
<dbReference type="GO" id="GO:0046040">
    <property type="term" value="P:IMP metabolic process"/>
    <property type="evidence" value="ECO:0007669"/>
    <property type="project" value="TreeGrafter"/>
</dbReference>
<keyword evidence="6 8" id="KW-0460">Magnesium</keyword>
<feature type="binding site" evidence="8">
    <location>
        <position position="145"/>
    </location>
    <ligand>
        <name>IMP</name>
        <dbReference type="ChEBI" id="CHEBI:58053"/>
        <note>ligand shared between dimeric partners</note>
    </ligand>
</feature>
<dbReference type="InterPro" id="IPR001114">
    <property type="entry name" value="Adenylosuccinate_synthetase"/>
</dbReference>
<dbReference type="Gene3D" id="3.40.440.10">
    <property type="entry name" value="Adenylosuccinate Synthetase, subunit A, domain 1"/>
    <property type="match status" value="1"/>
</dbReference>
<dbReference type="Gene3D" id="1.10.300.10">
    <property type="entry name" value="Adenylosuccinate Synthetase, subunit A, domain 2"/>
    <property type="match status" value="1"/>
</dbReference>
<dbReference type="GO" id="GO:0004019">
    <property type="term" value="F:adenylosuccinate synthase activity"/>
    <property type="evidence" value="ECO:0007669"/>
    <property type="project" value="UniProtKB-UniRule"/>
</dbReference>
<dbReference type="GO" id="GO:0044208">
    <property type="term" value="P:'de novo' AMP biosynthetic process"/>
    <property type="evidence" value="ECO:0007669"/>
    <property type="project" value="UniProtKB-UniRule"/>
</dbReference>
<dbReference type="NCBIfam" id="TIGR00184">
    <property type="entry name" value="purA"/>
    <property type="match status" value="1"/>
</dbReference>
<dbReference type="GO" id="GO:0005525">
    <property type="term" value="F:GTP binding"/>
    <property type="evidence" value="ECO:0007669"/>
    <property type="project" value="UniProtKB-UniRule"/>
</dbReference>
<organism evidence="10 11">
    <name type="scientific">Chitinophaga skermanii</name>
    <dbReference type="NCBI Taxonomy" id="331697"/>
    <lineage>
        <taxon>Bacteria</taxon>
        <taxon>Pseudomonadati</taxon>
        <taxon>Bacteroidota</taxon>
        <taxon>Chitinophagia</taxon>
        <taxon>Chitinophagales</taxon>
        <taxon>Chitinophagaceae</taxon>
        <taxon>Chitinophaga</taxon>
    </lineage>
</organism>
<evidence type="ECO:0000256" key="3">
    <source>
        <dbReference type="ARBA" id="ARBA00022723"/>
    </source>
</evidence>
<feature type="binding site" evidence="8">
    <location>
        <begin position="332"/>
        <end position="334"/>
    </location>
    <ligand>
        <name>GTP</name>
        <dbReference type="ChEBI" id="CHEBI:37565"/>
    </ligand>
</feature>
<dbReference type="AlphaFoldDB" id="A0A327Q976"/>
<evidence type="ECO:0000256" key="1">
    <source>
        <dbReference type="ARBA" id="ARBA00011738"/>
    </source>
</evidence>
<dbReference type="InterPro" id="IPR018220">
    <property type="entry name" value="Adenylosuccin_syn_GTP-bd"/>
</dbReference>
<feature type="binding site" evidence="8">
    <location>
        <position position="306"/>
    </location>
    <ligand>
        <name>GTP</name>
        <dbReference type="ChEBI" id="CHEBI:37565"/>
    </ligand>
</feature>
<dbReference type="SMART" id="SM00788">
    <property type="entry name" value="Adenylsucc_synt"/>
    <property type="match status" value="1"/>
</dbReference>
<comment type="subcellular location">
    <subcellularLocation>
        <location evidence="8">Cytoplasm</location>
    </subcellularLocation>
</comment>
<dbReference type="SUPFAM" id="SSF52540">
    <property type="entry name" value="P-loop containing nucleoside triphosphate hydrolases"/>
    <property type="match status" value="1"/>
</dbReference>
<dbReference type="InterPro" id="IPR042111">
    <property type="entry name" value="Adenylosuccinate_synth_dom3"/>
</dbReference>
<dbReference type="HAMAP" id="MF_00011">
    <property type="entry name" value="Adenylosucc_synth"/>
    <property type="match status" value="1"/>
</dbReference>
<feature type="binding site" description="in other chain" evidence="8">
    <location>
        <begin position="13"/>
        <end position="16"/>
    </location>
    <ligand>
        <name>IMP</name>
        <dbReference type="ChEBI" id="CHEBI:58053"/>
        <note>ligand shared between dimeric partners</note>
    </ligand>
</feature>
<comment type="catalytic activity">
    <reaction evidence="8 9">
        <text>IMP + L-aspartate + GTP = N(6)-(1,2-dicarboxyethyl)-AMP + GDP + phosphate + 2 H(+)</text>
        <dbReference type="Rhea" id="RHEA:15753"/>
        <dbReference type="ChEBI" id="CHEBI:15378"/>
        <dbReference type="ChEBI" id="CHEBI:29991"/>
        <dbReference type="ChEBI" id="CHEBI:37565"/>
        <dbReference type="ChEBI" id="CHEBI:43474"/>
        <dbReference type="ChEBI" id="CHEBI:57567"/>
        <dbReference type="ChEBI" id="CHEBI:58053"/>
        <dbReference type="ChEBI" id="CHEBI:58189"/>
        <dbReference type="EC" id="6.3.4.4"/>
    </reaction>
</comment>
<feature type="binding site" evidence="8">
    <location>
        <begin position="406"/>
        <end position="408"/>
    </location>
    <ligand>
        <name>GTP</name>
        <dbReference type="ChEBI" id="CHEBI:37565"/>
    </ligand>
</feature>
<dbReference type="Gene3D" id="3.90.170.10">
    <property type="entry name" value="Adenylosuccinate Synthetase, subunit A, domain 3"/>
    <property type="match status" value="1"/>
</dbReference>
<evidence type="ECO:0000313" key="11">
    <source>
        <dbReference type="Proteomes" id="UP000249547"/>
    </source>
</evidence>
<evidence type="ECO:0000256" key="2">
    <source>
        <dbReference type="ARBA" id="ARBA00022598"/>
    </source>
</evidence>
<dbReference type="UniPathway" id="UPA00075">
    <property type="reaction ID" value="UER00335"/>
</dbReference>
<dbReference type="FunFam" id="1.10.300.10:FF:000001">
    <property type="entry name" value="Adenylosuccinate synthetase"/>
    <property type="match status" value="1"/>
</dbReference>
<comment type="subunit">
    <text evidence="1 8">Homodimer.</text>
</comment>
<feature type="binding site" description="in other chain" evidence="8">
    <location>
        <position position="240"/>
    </location>
    <ligand>
        <name>IMP</name>
        <dbReference type="ChEBI" id="CHEBI:58053"/>
        <note>ligand shared between dimeric partners</note>
    </ligand>
</feature>
<dbReference type="GO" id="GO:0000287">
    <property type="term" value="F:magnesium ion binding"/>
    <property type="evidence" value="ECO:0007669"/>
    <property type="project" value="UniProtKB-UniRule"/>
</dbReference>
<keyword evidence="4 8" id="KW-0547">Nucleotide-binding</keyword>
<keyword evidence="8" id="KW-0963">Cytoplasm</keyword>
<dbReference type="InterPro" id="IPR027417">
    <property type="entry name" value="P-loop_NTPase"/>
</dbReference>
<comment type="pathway">
    <text evidence="8 9">Purine metabolism; AMP biosynthesis via de novo pathway; AMP from IMP: step 1/2.</text>
</comment>
<dbReference type="FunFam" id="3.90.170.10:FF:000001">
    <property type="entry name" value="Adenylosuccinate synthetase"/>
    <property type="match status" value="1"/>
</dbReference>
<reference evidence="10 11" key="1">
    <citation type="submission" date="2018-06" db="EMBL/GenBank/DDBJ databases">
        <title>Genomic Encyclopedia of Archaeal and Bacterial Type Strains, Phase II (KMG-II): from individual species to whole genera.</title>
        <authorList>
            <person name="Goeker M."/>
        </authorList>
    </citation>
    <scope>NUCLEOTIDE SEQUENCE [LARGE SCALE GENOMIC DNA]</scope>
    <source>
        <strain evidence="10 11">DSM 23857</strain>
    </source>
</reference>
<comment type="caution">
    <text evidence="10">The sequence shown here is derived from an EMBL/GenBank/DDBJ whole genome shotgun (WGS) entry which is preliminary data.</text>
</comment>
<evidence type="ECO:0000256" key="7">
    <source>
        <dbReference type="ARBA" id="ARBA00023134"/>
    </source>
</evidence>
<dbReference type="PROSITE" id="PS01266">
    <property type="entry name" value="ADENYLOSUCCIN_SYN_1"/>
    <property type="match status" value="1"/>
</dbReference>
<dbReference type="PANTHER" id="PTHR11846:SF0">
    <property type="entry name" value="ADENYLOSUCCINATE SYNTHETASE"/>
    <property type="match status" value="1"/>
</dbReference>
<dbReference type="EC" id="6.3.4.4" evidence="8 9"/>
<evidence type="ECO:0000313" key="10">
    <source>
        <dbReference type="EMBL" id="RAJ00434.1"/>
    </source>
</evidence>
<dbReference type="RefSeq" id="WP_111599548.1">
    <property type="nucleotide sequence ID" value="NZ_QLLL01000008.1"/>
</dbReference>
<sequence length="417" mass="45975">MKADIVLGLQWGDEGKGKIVDILSPQYKAVARFHGGANAGHTLIFDGQKVVLNTIPSGIFRKDVQNVIGTGVVFDAMAFQKEVNTLEGLGYELRTWKNLSISYKAHLLLPTHKLLDQFAEESLGENKIGSTQKGIAPAYADKILRKGLRVGEILSTSFEKECRLLMEAHASYMQQAYNQTIDIQPLFEAYINSIELVRQFPIVDTEKQLNELLAAGEPILAEGAQATLLDIDHGTYPYVTSSNTTAGGVCTGLGIAPRKIGEVYGVFKAYCTRVGNGPFATELHNELGEALRAKGQEFGAVTKRARRVGWLDIPALKYAVMLNGVTQLIMTKADVLSQLDTIQICTHYTNNQHFINKETPTPAYITMEGWQEDITAIRDAAAMPPALVKYIQFLENELQVPITYVSVGPDRAQMIQR</sequence>
<feature type="binding site" evidence="8">
    <location>
        <begin position="40"/>
        <end position="42"/>
    </location>
    <ligand>
        <name>GTP</name>
        <dbReference type="ChEBI" id="CHEBI:37565"/>
    </ligand>
</feature>
<protein>
    <recommendedName>
        <fullName evidence="8 9">Adenylosuccinate synthetase</fullName>
        <shortName evidence="8">AMPSase</shortName>
        <shortName evidence="8">AdSS</shortName>
        <ecNumber evidence="8 9">6.3.4.4</ecNumber>
    </recommendedName>
    <alternativeName>
        <fullName evidence="8">IMP--aspartate ligase</fullName>
    </alternativeName>
</protein>
<feature type="binding site" description="in other chain" evidence="8">
    <location>
        <begin position="38"/>
        <end position="41"/>
    </location>
    <ligand>
        <name>IMP</name>
        <dbReference type="ChEBI" id="CHEBI:58053"/>
        <note>ligand shared between dimeric partners</note>
    </ligand>
</feature>
<evidence type="ECO:0000256" key="6">
    <source>
        <dbReference type="ARBA" id="ARBA00022842"/>
    </source>
</evidence>
<comment type="similarity">
    <text evidence="8 9">Belongs to the adenylosuccinate synthetase family.</text>
</comment>
<keyword evidence="7 8" id="KW-0342">GTP-binding</keyword>
<keyword evidence="11" id="KW-1185">Reference proteome</keyword>
<evidence type="ECO:0000256" key="4">
    <source>
        <dbReference type="ARBA" id="ARBA00022741"/>
    </source>
</evidence>
<dbReference type="InterPro" id="IPR042109">
    <property type="entry name" value="Adenylosuccinate_synth_dom1"/>
</dbReference>
<feature type="binding site" evidence="8">
    <location>
        <position position="13"/>
    </location>
    <ligand>
        <name>Mg(2+)</name>
        <dbReference type="ChEBI" id="CHEBI:18420"/>
    </ligand>
</feature>
<proteinExistence type="inferred from homology"/>
<feature type="binding site" evidence="8">
    <location>
        <begin position="300"/>
        <end position="306"/>
    </location>
    <ligand>
        <name>substrate</name>
    </ligand>
</feature>
<feature type="binding site" evidence="8">
    <location>
        <position position="40"/>
    </location>
    <ligand>
        <name>Mg(2+)</name>
        <dbReference type="ChEBI" id="CHEBI:18420"/>
    </ligand>
</feature>
<dbReference type="Pfam" id="PF00709">
    <property type="entry name" value="Adenylsucc_synt"/>
    <property type="match status" value="1"/>
</dbReference>
<dbReference type="Proteomes" id="UP000249547">
    <property type="component" value="Unassembled WGS sequence"/>
</dbReference>
<evidence type="ECO:0000256" key="9">
    <source>
        <dbReference type="RuleBase" id="RU000520"/>
    </source>
</evidence>
<keyword evidence="2 8" id="KW-0436">Ligase</keyword>
<comment type="cofactor">
    <cofactor evidence="8">
        <name>Mg(2+)</name>
        <dbReference type="ChEBI" id="CHEBI:18420"/>
    </cofactor>
    <text evidence="8">Binds 1 Mg(2+) ion per subunit.</text>
</comment>
<dbReference type="GO" id="GO:0005737">
    <property type="term" value="C:cytoplasm"/>
    <property type="evidence" value="ECO:0007669"/>
    <property type="project" value="UniProtKB-SubCell"/>
</dbReference>
<feature type="active site" description="Proton donor" evidence="8">
    <location>
        <position position="41"/>
    </location>
</feature>
<dbReference type="EMBL" id="QLLL01000008">
    <property type="protein sequence ID" value="RAJ00434.1"/>
    <property type="molecule type" value="Genomic_DNA"/>
</dbReference>
<keyword evidence="3 8" id="KW-0479">Metal-binding</keyword>
<dbReference type="CDD" id="cd03108">
    <property type="entry name" value="AdSS"/>
    <property type="match status" value="1"/>
</dbReference>
<feature type="active site" description="Proton acceptor" evidence="8">
    <location>
        <position position="13"/>
    </location>
</feature>
<feature type="binding site" description="in other chain" evidence="8">
    <location>
        <position position="225"/>
    </location>
    <ligand>
        <name>IMP</name>
        <dbReference type="ChEBI" id="CHEBI:58053"/>
        <note>ligand shared between dimeric partners</note>
    </ligand>
</feature>
<evidence type="ECO:0000256" key="5">
    <source>
        <dbReference type="ARBA" id="ARBA00022755"/>
    </source>
</evidence>